<dbReference type="AlphaFoldDB" id="A0A7K1KW69"/>
<dbReference type="PANTHER" id="PTHR39428">
    <property type="entry name" value="F420H(2)-DEPENDENT QUINONE REDUCTASE RV1261C"/>
    <property type="match status" value="1"/>
</dbReference>
<dbReference type="CDD" id="cd12108">
    <property type="entry name" value="Hr-like"/>
    <property type="match status" value="1"/>
</dbReference>
<dbReference type="EMBL" id="WOFH01000002">
    <property type="protein sequence ID" value="MUN36440.1"/>
    <property type="molecule type" value="Genomic_DNA"/>
</dbReference>
<protein>
    <submittedName>
        <fullName evidence="5">Nitroreductase family deazaflavin-dependent oxidoreductase</fullName>
    </submittedName>
</protein>
<dbReference type="Gene3D" id="2.30.110.10">
    <property type="entry name" value="Electron Transport, Fmn-binding Protein, Chain A"/>
    <property type="match status" value="1"/>
</dbReference>
<dbReference type="PANTHER" id="PTHR39428:SF1">
    <property type="entry name" value="F420H(2)-DEPENDENT QUINONE REDUCTASE RV1261C"/>
    <property type="match status" value="1"/>
</dbReference>
<evidence type="ECO:0000256" key="3">
    <source>
        <dbReference type="SAM" id="Coils"/>
    </source>
</evidence>
<sequence length="281" mass="30292">MTNEFNRRIIEEFRAKDGRVGGPFEGGRLVLLTTTGARTGARHTTPLAYFPDAGQRIHVIASAGGAPRHPAWYRNLLADPRATVETGLFTYEARAAVLDGAERDAVFARAVEADPGWAEYEAAASRTLPVVALDPAVEGPPQVAGGPAAQLVRVHDAFRRELELIRTEVARSGATIGAQLRVNCLALCEGLGNHHAGEDQMLFPVLAERYPGLGEALEVLRDEHRVIERLLEDLRAVLAAPSSGSAALAGEVERLTADLEAHLDHEEERLVQALAQLTPDL</sequence>
<reference evidence="5 6" key="1">
    <citation type="submission" date="2019-11" db="EMBL/GenBank/DDBJ databases">
        <authorList>
            <person name="Cao P."/>
        </authorList>
    </citation>
    <scope>NUCLEOTIDE SEQUENCE [LARGE SCALE GENOMIC DNA]</scope>
    <source>
        <strain evidence="5 6">NEAU-AAG5</strain>
    </source>
</reference>
<evidence type="ECO:0000256" key="1">
    <source>
        <dbReference type="ARBA" id="ARBA00008710"/>
    </source>
</evidence>
<comment type="caution">
    <text evidence="5">The sequence shown here is derived from an EMBL/GenBank/DDBJ whole genome shotgun (WGS) entry which is preliminary data.</text>
</comment>
<dbReference type="Pfam" id="PF04075">
    <property type="entry name" value="F420H2_quin_red"/>
    <property type="match status" value="1"/>
</dbReference>
<gene>
    <name evidence="5" type="ORF">GNZ18_07480</name>
</gene>
<dbReference type="InterPro" id="IPR004378">
    <property type="entry name" value="F420H2_quin_Rdtase"/>
</dbReference>
<dbReference type="NCBIfam" id="TIGR00026">
    <property type="entry name" value="hi_GC_TIGR00026"/>
    <property type="match status" value="1"/>
</dbReference>
<dbReference type="GO" id="GO:0016491">
    <property type="term" value="F:oxidoreductase activity"/>
    <property type="evidence" value="ECO:0007669"/>
    <property type="project" value="InterPro"/>
</dbReference>
<organism evidence="5 6">
    <name type="scientific">Actinomadura litoris</name>
    <dbReference type="NCBI Taxonomy" id="2678616"/>
    <lineage>
        <taxon>Bacteria</taxon>
        <taxon>Bacillati</taxon>
        <taxon>Actinomycetota</taxon>
        <taxon>Actinomycetes</taxon>
        <taxon>Streptosporangiales</taxon>
        <taxon>Thermomonosporaceae</taxon>
        <taxon>Actinomadura</taxon>
    </lineage>
</organism>
<proteinExistence type="inferred from homology"/>
<evidence type="ECO:0000256" key="2">
    <source>
        <dbReference type="ARBA" id="ARBA00049106"/>
    </source>
</evidence>
<dbReference type="Proteomes" id="UP000432015">
    <property type="component" value="Unassembled WGS sequence"/>
</dbReference>
<dbReference type="RefSeq" id="WP_312874357.1">
    <property type="nucleotide sequence ID" value="NZ_WOFH01000002.1"/>
</dbReference>
<keyword evidence="3" id="KW-0175">Coiled coil</keyword>
<dbReference type="GO" id="GO:0005886">
    <property type="term" value="C:plasma membrane"/>
    <property type="evidence" value="ECO:0007669"/>
    <property type="project" value="TreeGrafter"/>
</dbReference>
<name>A0A7K1KW69_9ACTN</name>
<evidence type="ECO:0000313" key="5">
    <source>
        <dbReference type="EMBL" id="MUN36440.1"/>
    </source>
</evidence>
<dbReference type="Pfam" id="PF01814">
    <property type="entry name" value="Hemerythrin"/>
    <property type="match status" value="1"/>
</dbReference>
<dbReference type="InterPro" id="IPR012312">
    <property type="entry name" value="Hemerythrin-like"/>
</dbReference>
<comment type="catalytic activity">
    <reaction evidence="2">
        <text>oxidized coenzyme F420-(gamma-L-Glu)(n) + a quinol + H(+) = reduced coenzyme F420-(gamma-L-Glu)(n) + a quinone</text>
        <dbReference type="Rhea" id="RHEA:39663"/>
        <dbReference type="Rhea" id="RHEA-COMP:12939"/>
        <dbReference type="Rhea" id="RHEA-COMP:14378"/>
        <dbReference type="ChEBI" id="CHEBI:15378"/>
        <dbReference type="ChEBI" id="CHEBI:24646"/>
        <dbReference type="ChEBI" id="CHEBI:132124"/>
        <dbReference type="ChEBI" id="CHEBI:133980"/>
        <dbReference type="ChEBI" id="CHEBI:139511"/>
    </reaction>
</comment>
<dbReference type="GO" id="GO:0070967">
    <property type="term" value="F:coenzyme F420 binding"/>
    <property type="evidence" value="ECO:0007669"/>
    <property type="project" value="TreeGrafter"/>
</dbReference>
<feature type="domain" description="Hemerythrin-like" evidence="4">
    <location>
        <begin position="149"/>
        <end position="273"/>
    </location>
</feature>
<evidence type="ECO:0000313" key="6">
    <source>
        <dbReference type="Proteomes" id="UP000432015"/>
    </source>
</evidence>
<accession>A0A7K1KW69</accession>
<dbReference type="SUPFAM" id="SSF50475">
    <property type="entry name" value="FMN-binding split barrel"/>
    <property type="match status" value="1"/>
</dbReference>
<keyword evidence="6" id="KW-1185">Reference proteome</keyword>
<dbReference type="InterPro" id="IPR012349">
    <property type="entry name" value="Split_barrel_FMN-bd"/>
</dbReference>
<dbReference type="Gene3D" id="1.20.120.520">
    <property type="entry name" value="nmb1532 protein domain like"/>
    <property type="match status" value="1"/>
</dbReference>
<evidence type="ECO:0000259" key="4">
    <source>
        <dbReference type="Pfam" id="PF01814"/>
    </source>
</evidence>
<comment type="similarity">
    <text evidence="1">Belongs to the F420H(2)-dependent quinone reductase family.</text>
</comment>
<feature type="coiled-coil region" evidence="3">
    <location>
        <begin position="217"/>
        <end position="276"/>
    </location>
</feature>